<organism evidence="2 3">
    <name type="scientific">Agaribacillus aureus</name>
    <dbReference type="NCBI Taxonomy" id="3051825"/>
    <lineage>
        <taxon>Bacteria</taxon>
        <taxon>Pseudomonadati</taxon>
        <taxon>Bacteroidota</taxon>
        <taxon>Cytophagia</taxon>
        <taxon>Cytophagales</taxon>
        <taxon>Splendidivirgaceae</taxon>
        <taxon>Agaribacillus</taxon>
    </lineage>
</organism>
<evidence type="ECO:0000256" key="1">
    <source>
        <dbReference type="SAM" id="MobiDB-lite"/>
    </source>
</evidence>
<feature type="compositionally biased region" description="Basic and acidic residues" evidence="1">
    <location>
        <begin position="59"/>
        <end position="75"/>
    </location>
</feature>
<accession>A0ABT8L9I6</accession>
<sequence>MSRSRKKTSKRGITSADSEKQDKRDANRKYRRIVKQQVNRGEEELPEVREVSDVWGFSKDGKVYDPDMREKDKRK</sequence>
<feature type="compositionally biased region" description="Basic residues" evidence="1">
    <location>
        <begin position="1"/>
        <end position="10"/>
    </location>
</feature>
<dbReference type="EMBL" id="JAUJEB010000004">
    <property type="protein sequence ID" value="MDN5214420.1"/>
    <property type="molecule type" value="Genomic_DNA"/>
</dbReference>
<keyword evidence="3" id="KW-1185">Reference proteome</keyword>
<name>A0ABT8L9I6_9BACT</name>
<dbReference type="RefSeq" id="WP_346759754.1">
    <property type="nucleotide sequence ID" value="NZ_JAUJEB010000004.1"/>
</dbReference>
<gene>
    <name evidence="2" type="ORF">QQ020_20235</name>
</gene>
<proteinExistence type="predicted"/>
<evidence type="ECO:0000313" key="2">
    <source>
        <dbReference type="EMBL" id="MDN5214420.1"/>
    </source>
</evidence>
<feature type="compositionally biased region" description="Basic and acidic residues" evidence="1">
    <location>
        <begin position="17"/>
        <end position="28"/>
    </location>
</feature>
<evidence type="ECO:0000313" key="3">
    <source>
        <dbReference type="Proteomes" id="UP001172083"/>
    </source>
</evidence>
<feature type="region of interest" description="Disordered" evidence="1">
    <location>
        <begin position="56"/>
        <end position="75"/>
    </location>
</feature>
<reference evidence="2" key="1">
    <citation type="submission" date="2023-06" db="EMBL/GenBank/DDBJ databases">
        <title>Genomic of Agaribacillus aureum.</title>
        <authorList>
            <person name="Wang G."/>
        </authorList>
    </citation>
    <scope>NUCLEOTIDE SEQUENCE</scope>
    <source>
        <strain evidence="2">BMA12</strain>
    </source>
</reference>
<comment type="caution">
    <text evidence="2">The sequence shown here is derived from an EMBL/GenBank/DDBJ whole genome shotgun (WGS) entry which is preliminary data.</text>
</comment>
<feature type="region of interest" description="Disordered" evidence="1">
    <location>
        <begin position="1"/>
        <end position="46"/>
    </location>
</feature>
<dbReference type="Proteomes" id="UP001172083">
    <property type="component" value="Unassembled WGS sequence"/>
</dbReference>
<protein>
    <submittedName>
        <fullName evidence="2">Uncharacterized protein</fullName>
    </submittedName>
</protein>